<dbReference type="Gene3D" id="1.10.3210.10">
    <property type="entry name" value="Hypothetical protein af1432"/>
    <property type="match status" value="1"/>
</dbReference>
<dbReference type="EMBL" id="CADCTU010000891">
    <property type="protein sequence ID" value="CAA9361835.1"/>
    <property type="molecule type" value="Genomic_DNA"/>
</dbReference>
<evidence type="ECO:0000259" key="1">
    <source>
        <dbReference type="Pfam" id="PF13023"/>
    </source>
</evidence>
<protein>
    <submittedName>
        <fullName evidence="2">Uncharacterized hydrolase DSY2054</fullName>
    </submittedName>
</protein>
<gene>
    <name evidence="2" type="ORF">AVDCRST_MAG11-4175</name>
</gene>
<name>A0A6J4MKH0_9BACT</name>
<dbReference type="InterPro" id="IPR006674">
    <property type="entry name" value="HD_domain"/>
</dbReference>
<dbReference type="AlphaFoldDB" id="A0A6J4MKH0"/>
<dbReference type="GO" id="GO:0016787">
    <property type="term" value="F:hydrolase activity"/>
    <property type="evidence" value="ECO:0007669"/>
    <property type="project" value="UniProtKB-KW"/>
</dbReference>
<sequence>MTGPSDAAVPDAARLASRLASQLAFVVEIDRLKGVLRQTSLCDGSRRENSAEHSWHLAVMAAVLAEHAGVDVDVARVV</sequence>
<dbReference type="Pfam" id="PF13023">
    <property type="entry name" value="HD_3"/>
    <property type="match status" value="1"/>
</dbReference>
<dbReference type="SUPFAM" id="SSF109604">
    <property type="entry name" value="HD-domain/PDEase-like"/>
    <property type="match status" value="1"/>
</dbReference>
<feature type="domain" description="HD" evidence="1">
    <location>
        <begin position="29"/>
        <end position="78"/>
    </location>
</feature>
<proteinExistence type="predicted"/>
<accession>A0A6J4MKH0</accession>
<evidence type="ECO:0000313" key="2">
    <source>
        <dbReference type="EMBL" id="CAA9361835.1"/>
    </source>
</evidence>
<keyword evidence="2" id="KW-0378">Hydrolase</keyword>
<reference evidence="2" key="1">
    <citation type="submission" date="2020-02" db="EMBL/GenBank/DDBJ databases">
        <authorList>
            <person name="Meier V. D."/>
        </authorList>
    </citation>
    <scope>NUCLEOTIDE SEQUENCE</scope>
    <source>
        <strain evidence="2">AVDCRST_MAG11</strain>
    </source>
</reference>
<feature type="non-terminal residue" evidence="2">
    <location>
        <position position="78"/>
    </location>
</feature>
<organism evidence="2">
    <name type="scientific">uncultured Gemmatimonadaceae bacterium</name>
    <dbReference type="NCBI Taxonomy" id="246130"/>
    <lineage>
        <taxon>Bacteria</taxon>
        <taxon>Pseudomonadati</taxon>
        <taxon>Gemmatimonadota</taxon>
        <taxon>Gemmatimonadia</taxon>
        <taxon>Gemmatimonadales</taxon>
        <taxon>Gemmatimonadaceae</taxon>
        <taxon>environmental samples</taxon>
    </lineage>
</organism>